<dbReference type="Proteomes" id="UP000215086">
    <property type="component" value="Chromosome"/>
</dbReference>
<sequence length="47" mass="5764">MNHFALTGMASVPLRRAFRKERFVKFISQPWMFHFIDRVRLLIWISI</sequence>
<keyword evidence="2" id="KW-1185">Reference proteome</keyword>
<reference evidence="1 2" key="1">
    <citation type="journal article" name="Front. Microbiol.">
        <title>Sugar Metabolism of the First Thermophilic Planctomycete Thermogutta terrifontis: Comparative Genomic and Transcriptomic Approaches.</title>
        <authorList>
            <person name="Elcheninov A.G."/>
            <person name="Menzel P."/>
            <person name="Gudbergsdottir S.R."/>
            <person name="Slesarev A.I."/>
            <person name="Kadnikov V.V."/>
            <person name="Krogh A."/>
            <person name="Bonch-Osmolovskaya E.A."/>
            <person name="Peng X."/>
            <person name="Kublanov I.V."/>
        </authorList>
    </citation>
    <scope>NUCLEOTIDE SEQUENCE [LARGE SCALE GENOMIC DNA]</scope>
    <source>
        <strain evidence="1 2">R1</strain>
    </source>
</reference>
<protein>
    <submittedName>
        <fullName evidence="1">Uncharacterized protein</fullName>
    </submittedName>
</protein>
<proteinExistence type="predicted"/>
<name>A0A286RDX5_9BACT</name>
<organism evidence="1 2">
    <name type="scientific">Thermogutta terrifontis</name>
    <dbReference type="NCBI Taxonomy" id="1331910"/>
    <lineage>
        <taxon>Bacteria</taxon>
        <taxon>Pseudomonadati</taxon>
        <taxon>Planctomycetota</taxon>
        <taxon>Planctomycetia</taxon>
        <taxon>Pirellulales</taxon>
        <taxon>Thermoguttaceae</taxon>
        <taxon>Thermogutta</taxon>
    </lineage>
</organism>
<gene>
    <name evidence="1" type="ORF">THTE_1558</name>
</gene>
<accession>A0A286RDX5</accession>
<dbReference type="KEGG" id="ttf:THTE_1558"/>
<evidence type="ECO:0000313" key="1">
    <source>
        <dbReference type="EMBL" id="ASV74160.1"/>
    </source>
</evidence>
<dbReference type="AlphaFoldDB" id="A0A286RDX5"/>
<evidence type="ECO:0000313" key="2">
    <source>
        <dbReference type="Proteomes" id="UP000215086"/>
    </source>
</evidence>
<dbReference type="EMBL" id="CP018477">
    <property type="protein sequence ID" value="ASV74160.1"/>
    <property type="molecule type" value="Genomic_DNA"/>
</dbReference>